<dbReference type="RefSeq" id="XP_070890568.1">
    <property type="nucleotide sequence ID" value="XM_071025013.1"/>
</dbReference>
<accession>A0ABR4M4S9</accession>
<keyword evidence="3" id="KW-1185">Reference proteome</keyword>
<comment type="caution">
    <text evidence="2">The sequence shown here is derived from an EMBL/GenBank/DDBJ whole genome shotgun (WGS) entry which is preliminary data.</text>
</comment>
<evidence type="ECO:0000313" key="3">
    <source>
        <dbReference type="Proteomes" id="UP001610432"/>
    </source>
</evidence>
<sequence length="147" mass="17248">MTDAITTFQQELSHSGVRLIMTISWDHSWIEKWVYSSLVLDRRFAESHIEVAVKLVMGRFSSLPWFPIIFGAVFWMMRTWFVRSNGPPRFWDLESTGLISCCESGFAVSMAAEEDQERIPWLMRAPQRRPRVRQRSSFRQGALYLRG</sequence>
<keyword evidence="1" id="KW-1133">Transmembrane helix</keyword>
<name>A0ABR4M4S9_9EURO</name>
<feature type="transmembrane region" description="Helical" evidence="1">
    <location>
        <begin position="63"/>
        <end position="81"/>
    </location>
</feature>
<dbReference type="EMBL" id="JBFXLQ010000003">
    <property type="protein sequence ID" value="KAL2871589.1"/>
    <property type="molecule type" value="Genomic_DNA"/>
</dbReference>
<protein>
    <submittedName>
        <fullName evidence="2">Uncharacterized protein</fullName>
    </submittedName>
</protein>
<evidence type="ECO:0000313" key="2">
    <source>
        <dbReference type="EMBL" id="KAL2871589.1"/>
    </source>
</evidence>
<keyword evidence="1" id="KW-0472">Membrane</keyword>
<keyword evidence="1" id="KW-0812">Transmembrane</keyword>
<reference evidence="2 3" key="1">
    <citation type="submission" date="2024-07" db="EMBL/GenBank/DDBJ databases">
        <title>Section-level genome sequencing and comparative genomics of Aspergillus sections Usti and Cavernicolus.</title>
        <authorList>
            <consortium name="Lawrence Berkeley National Laboratory"/>
            <person name="Nybo J.L."/>
            <person name="Vesth T.C."/>
            <person name="Theobald S."/>
            <person name="Frisvad J.C."/>
            <person name="Larsen T.O."/>
            <person name="Kjaerboelling I."/>
            <person name="Rothschild-Mancinelli K."/>
            <person name="Lyhne E.K."/>
            <person name="Kogle M.E."/>
            <person name="Barry K."/>
            <person name="Clum A."/>
            <person name="Na H."/>
            <person name="Ledsgaard L."/>
            <person name="Lin J."/>
            <person name="Lipzen A."/>
            <person name="Kuo A."/>
            <person name="Riley R."/>
            <person name="Mondo S."/>
            <person name="Labutti K."/>
            <person name="Haridas S."/>
            <person name="Pangalinan J."/>
            <person name="Salamov A.A."/>
            <person name="Simmons B.A."/>
            <person name="Magnuson J.K."/>
            <person name="Chen J."/>
            <person name="Drula E."/>
            <person name="Henrissat B."/>
            <person name="Wiebenga A."/>
            <person name="Lubbers R.J."/>
            <person name="Gomes A.C."/>
            <person name="Macurrencykelacurrency M.R."/>
            <person name="Stajich J."/>
            <person name="Grigoriev I.V."/>
            <person name="Mortensen U.H."/>
            <person name="De Vries R.P."/>
            <person name="Baker S.E."/>
            <person name="Andersen M.R."/>
        </authorList>
    </citation>
    <scope>NUCLEOTIDE SEQUENCE [LARGE SCALE GENOMIC DNA]</scope>
    <source>
        <strain evidence="2 3">CBS 449.75</strain>
    </source>
</reference>
<evidence type="ECO:0000256" key="1">
    <source>
        <dbReference type="SAM" id="Phobius"/>
    </source>
</evidence>
<dbReference type="Proteomes" id="UP001610432">
    <property type="component" value="Unassembled WGS sequence"/>
</dbReference>
<proteinExistence type="predicted"/>
<organism evidence="2 3">
    <name type="scientific">Aspergillus lucknowensis</name>
    <dbReference type="NCBI Taxonomy" id="176173"/>
    <lineage>
        <taxon>Eukaryota</taxon>
        <taxon>Fungi</taxon>
        <taxon>Dikarya</taxon>
        <taxon>Ascomycota</taxon>
        <taxon>Pezizomycotina</taxon>
        <taxon>Eurotiomycetes</taxon>
        <taxon>Eurotiomycetidae</taxon>
        <taxon>Eurotiales</taxon>
        <taxon>Aspergillaceae</taxon>
        <taxon>Aspergillus</taxon>
        <taxon>Aspergillus subgen. Nidulantes</taxon>
    </lineage>
</organism>
<dbReference type="GeneID" id="98140085"/>
<gene>
    <name evidence="2" type="ORF">BJX67DRAFT_166525</name>
</gene>